<evidence type="ECO:0000313" key="2">
    <source>
        <dbReference type="Proteomes" id="UP001239111"/>
    </source>
</evidence>
<proteinExistence type="predicted"/>
<dbReference type="EMBL" id="CM056742">
    <property type="protein sequence ID" value="KAJ8675113.1"/>
    <property type="molecule type" value="Genomic_DNA"/>
</dbReference>
<comment type="caution">
    <text evidence="1">The sequence shown here is derived from an EMBL/GenBank/DDBJ whole genome shotgun (WGS) entry which is preliminary data.</text>
</comment>
<reference evidence="1" key="1">
    <citation type="submission" date="2023-04" db="EMBL/GenBank/DDBJ databases">
        <title>A chromosome-level genome assembly of the parasitoid wasp Eretmocerus hayati.</title>
        <authorList>
            <person name="Zhong Y."/>
            <person name="Liu S."/>
            <person name="Liu Y."/>
        </authorList>
    </citation>
    <scope>NUCLEOTIDE SEQUENCE</scope>
    <source>
        <strain evidence="1">ZJU_SS_LIU_2023</strain>
    </source>
</reference>
<name>A0ACC2NV85_9HYME</name>
<dbReference type="Proteomes" id="UP001239111">
    <property type="component" value="Chromosome 2"/>
</dbReference>
<keyword evidence="2" id="KW-1185">Reference proteome</keyword>
<evidence type="ECO:0000313" key="1">
    <source>
        <dbReference type="EMBL" id="KAJ8675113.1"/>
    </source>
</evidence>
<accession>A0ACC2NV85</accession>
<gene>
    <name evidence="1" type="ORF">QAD02_010899</name>
</gene>
<organism evidence="1 2">
    <name type="scientific">Eretmocerus hayati</name>
    <dbReference type="NCBI Taxonomy" id="131215"/>
    <lineage>
        <taxon>Eukaryota</taxon>
        <taxon>Metazoa</taxon>
        <taxon>Ecdysozoa</taxon>
        <taxon>Arthropoda</taxon>
        <taxon>Hexapoda</taxon>
        <taxon>Insecta</taxon>
        <taxon>Pterygota</taxon>
        <taxon>Neoptera</taxon>
        <taxon>Endopterygota</taxon>
        <taxon>Hymenoptera</taxon>
        <taxon>Apocrita</taxon>
        <taxon>Proctotrupomorpha</taxon>
        <taxon>Chalcidoidea</taxon>
        <taxon>Aphelinidae</taxon>
        <taxon>Aphelininae</taxon>
        <taxon>Eretmocerus</taxon>
    </lineage>
</organism>
<sequence>MSKRKADSPVAFEETDADARIGVQSSGSNTPTFLAVVKSEPVNVRAVEISGSTEKPFPIFQQDVEIEAKSKPRLESPLNQSQAPSCLPSLASAAKVIFPNERNDVLMHETTELRIKKKKLAKLRARYACDRCTHSTASKASLIKHLKCVHEENYSQRKAKTCYQCNNCYKNFLSLKSLDSHKKLDDSCIRLKTLKKSNKITKSRYMPEGNDRDGYLCTQCNKRISSKDHLKRHESIHRGERPFQCSECDRCFNLQSTMRVHVLAHYDIKPYVCYKCDLKYSQRSALMTHWKNKHKNSPPPPPVEISSYFDRNDRLIFLGMASPRRPYKKQNLKKYLSALELTKSNETDAADQEVLTLPRKYLRTIAQRKIIKTEEDSSAEESSAAADSSLLVPKMEPVCQIDEIQDKPVVVKRQKRKKNPIVHITLPNGRFACKNCKQEFSQRFRVRQHYNIHHAPRVFHQCPFCDKSYLSRYMYNIHVNTTHRENSSDYFVCCDKCEYRAKNKHYLKAHQIRRHSGSYDFECDICKKRFKMKVDLKGHMGVHNTLDHMCDACGRMYPTQDSLNKHVRVYHVNTYEFRCPVCNQKLLTKENLENHMKRHQTKYSCDQCDFTFTKKHYLTRHKKRVHDVIKNYVCEVCGKAFVCSATLRVHYLTHTKMKPYLCNVCGLRFTQRSSMMLHWRKKHPDAEEPPPPVILTNFFGIESEVQRLTQANSRSCPPDLPTAVTQGYEEILVQTARGLDQGSEPMYQTLYQVTYVDGEPRFAPITDYQPDSSEDNISLSCNDFVCEECGLIFPSVKRLQAHRSTHDPLKRTKKIYRKGLVQRKKQRIQKALEELEQRKQQMIVVKSRKPGSEANDESGIVLSFVCPKCGFRTVDRTFMLDHFNMPGGCKPKLDKDEVTLKKELEEVEEEGQDVVADDEVKVKNEEEMVVVGNIERDENAEYNLQDENNGNEEKEEDEQQPQEDTVEFLEDDFNVVETEYEEVHYICSDCGFLGYSQDDIDFHECEDAKPKMMSCHACTFECTTQGGLQNHIARKHKDLIDKEPLECEECGFTSINKNTMYSHKRKHRLARFENDEHSSLFGCEECSFTTKSENALIIHVNKNHREPTTFTQLQPNLYQCDQCDYQSKNRYEMKVHFTRKHTDAWNYECEECGKKYKIKGDLTNHIRFQHREQPIICDVCGKTCGNSNSLYVHQKFAHYKAEFECPVCHRRMVSQANLDEHILKQHETREDAVCDECGKTFPKQSRLKIHMRVHTGLKPFACKICGKAFARKTALRQHLLIHSGQRPYVCDICGKTFTQKPGLISHRKSHPGSHPPLPVVRIEHLVSDMLSNQELPYRPSQQKILNIQLKKAKTQEKPSLPVAKTSPAKPETDQSSEFEEVSLDGSCTDITPNPAHRERLLYMCRPCNIFFPTRLMVDRHRAQMHPDRRIKQSAKRPPPTDGDRAYFMGYHRVLGSGKYVCNYCPFQSFNRTTVSSHSQRKHVENIKNRTSPKAYIPDEPPDDCTQQLLLFDEVGNDDDVEYMAQASEQEKSSDEQEDDKSDIVRKFLEDTSDDLLRTCPCCPFETTKCSAYRAHMKRAHRDVWIQSLSHKLQRDIKLIRVPQSELETPNDDVVKQEQPDAENEQEEVLDAQSFLLQELIGEDATTIVEGQIVEEIIVGQDGSTQLVVRNKLECPLCPYNSWVQGNLHSHMSRMHPGEPTPKFNEHLKRKKKQPQAPNPKQQRPKNKTPDSSRPKSGQKRRRERSAAACTGYACAYCTFVACTINSLERHSGRNHEGLKVMITEVPVISFDCDMCELKSSDRKDMQNHLKTHKHEMNEEGMYTCTMCSYDTSSRMGLQRHISIKHLRPRAPTMVECYECDLCDYKCLNGQAMAWHRQQHDLPEGEQIPIFICNECNFSTWNKSQLVTHMKRKHKELVEGPDCPYAAGPIVNLRGELVEEFNELGEPVMHCDYCDYITKNKHVLKVHVIRKHTDQWNFECDQCGKKFKVKADLTNHMRFQHKEQPIMCDVCGKQCRNSNLLYLHQKFAHYKPEFECPVCHRRMVSQANLDEHILKQHETTQESVCEECGKTFKKLARLKVHMRVHTGLKPYTCKICLRAFGRRNGLRQHLLIHSGQRVYICDICGKSFVQKTGLISHRKMHPGTLPPLPRVTIDHVLNELLQEEEEFERKELEREFSD</sequence>
<protein>
    <submittedName>
        <fullName evidence="1">Uncharacterized protein</fullName>
    </submittedName>
</protein>